<name>A0A1C4AXR9_9GAMM</name>
<proteinExistence type="predicted"/>
<feature type="region of interest" description="Disordered" evidence="1">
    <location>
        <begin position="141"/>
        <end position="161"/>
    </location>
</feature>
<organism evidence="2 3">
    <name type="scientific">Gilliamella intestini</name>
    <dbReference type="NCBI Taxonomy" id="1798183"/>
    <lineage>
        <taxon>Bacteria</taxon>
        <taxon>Pseudomonadati</taxon>
        <taxon>Pseudomonadota</taxon>
        <taxon>Gammaproteobacteria</taxon>
        <taxon>Orbales</taxon>
        <taxon>Orbaceae</taxon>
        <taxon>Gilliamella</taxon>
    </lineage>
</organism>
<sequence>MGVEFAKQYGLSIGASLSAEQMKALTSDIVWLESKTVMVDGQPASVLVPQVYLVNRPQLTSDGALLSGKSVTVLAEHDIESSGTILGKKRVALLGNNVNNQGLIDAEGIIIQAKDSINSSGKLKADRLAYLQANNDINLNSTTSTTETHYGASKSKNTVID</sequence>
<dbReference type="Proteomes" id="UP000199698">
    <property type="component" value="Unassembled WGS sequence"/>
</dbReference>
<evidence type="ECO:0000313" key="2">
    <source>
        <dbReference type="EMBL" id="SCB99379.1"/>
    </source>
</evidence>
<keyword evidence="3" id="KW-1185">Reference proteome</keyword>
<dbReference type="STRING" id="1798183.GA0061080_10155"/>
<dbReference type="AlphaFoldDB" id="A0A1C4AXR9"/>
<gene>
    <name evidence="2" type="ORF">GA0061080_10155</name>
</gene>
<accession>A0A1C4AXR9</accession>
<evidence type="ECO:0000313" key="3">
    <source>
        <dbReference type="Proteomes" id="UP000199698"/>
    </source>
</evidence>
<reference evidence="3" key="1">
    <citation type="submission" date="2016-08" db="EMBL/GenBank/DDBJ databases">
        <authorList>
            <person name="Varghese N."/>
            <person name="Submissions Spin"/>
        </authorList>
    </citation>
    <scope>NUCLEOTIDE SEQUENCE [LARGE SCALE GENOMIC DNA]</scope>
    <source>
        <strain evidence="3">R-53144</strain>
    </source>
</reference>
<protein>
    <submittedName>
        <fullName evidence="2">Filamentous hemagglutinin</fullName>
    </submittedName>
</protein>
<dbReference type="EMBL" id="FMBA01000015">
    <property type="protein sequence ID" value="SCB99379.1"/>
    <property type="molecule type" value="Genomic_DNA"/>
</dbReference>
<evidence type="ECO:0000256" key="1">
    <source>
        <dbReference type="SAM" id="MobiDB-lite"/>
    </source>
</evidence>